<dbReference type="PANTHER" id="PTHR12086:SF11">
    <property type="entry name" value="EF-HAND DOMAIN-CONTAINING FAMILY MEMBER C2"/>
    <property type="match status" value="1"/>
</dbReference>
<name>A0A8E0S6P5_9TREM</name>
<keyword evidence="4" id="KW-0206">Cytoskeleton</keyword>
<feature type="domain" description="DM10" evidence="6">
    <location>
        <begin position="98"/>
        <end position="225"/>
    </location>
</feature>
<dbReference type="Pfam" id="PF06565">
    <property type="entry name" value="DM10_dom"/>
    <property type="match status" value="2"/>
</dbReference>
<dbReference type="InterPro" id="IPR040193">
    <property type="entry name" value="EFHC1/EFHC2/EFHB"/>
</dbReference>
<evidence type="ECO:0000256" key="1">
    <source>
        <dbReference type="ARBA" id="ARBA00004430"/>
    </source>
</evidence>
<keyword evidence="2" id="KW-0963">Cytoplasm</keyword>
<feature type="domain" description="DM10" evidence="6">
    <location>
        <begin position="1"/>
        <end position="54"/>
    </location>
</feature>
<evidence type="ECO:0000256" key="3">
    <source>
        <dbReference type="ARBA" id="ARBA00022737"/>
    </source>
</evidence>
<dbReference type="EMBL" id="LUCM01001972">
    <property type="protein sequence ID" value="KAA0198047.1"/>
    <property type="molecule type" value="Genomic_DNA"/>
</dbReference>
<evidence type="ECO:0000259" key="6">
    <source>
        <dbReference type="PROSITE" id="PS51336"/>
    </source>
</evidence>
<evidence type="ECO:0000256" key="5">
    <source>
        <dbReference type="ARBA" id="ARBA00023273"/>
    </source>
</evidence>
<keyword evidence="3" id="KW-0677">Repeat</keyword>
<evidence type="ECO:0000313" key="7">
    <source>
        <dbReference type="EMBL" id="KAA0198047.1"/>
    </source>
</evidence>
<proteinExistence type="predicted"/>
<reference evidence="7" key="1">
    <citation type="submission" date="2019-05" db="EMBL/GenBank/DDBJ databases">
        <title>Annotation for the trematode Fasciolopsis buski.</title>
        <authorList>
            <person name="Choi Y.-J."/>
        </authorList>
    </citation>
    <scope>NUCLEOTIDE SEQUENCE</scope>
    <source>
        <strain evidence="7">HT</strain>
        <tissue evidence="7">Whole worm</tissue>
    </source>
</reference>
<dbReference type="AlphaFoldDB" id="A0A8E0S6P5"/>
<sequence length="230" mass="26791">TIIRRHRIAKPEPESDQYYTVDDFNVGKNFTAYGKTFRLVACDPFTANFLRKLGVRLGEPEPIPDDPYSVHRKAFTESMQPLRPYERIDKLRQFLDHDRQVLRFYCFWDDTDSMYGDPREMILHYYLANSGRDGLPCFLSRRKLPRSLTALPLPGTVTDRTLLNVFGHPQRGGRYILDSLKLGAVPDDFYTDKDLTLGASINVYGRKFLICDCDEFTKEYYRTKYGLGML</sequence>
<dbReference type="OrthoDB" id="10255210at2759"/>
<dbReference type="Proteomes" id="UP000728185">
    <property type="component" value="Unassembled WGS sequence"/>
</dbReference>
<dbReference type="Gene3D" id="2.30.29.170">
    <property type="match status" value="2"/>
</dbReference>
<keyword evidence="5" id="KW-0966">Cell projection</keyword>
<gene>
    <name evidence="7" type="ORF">FBUS_11196</name>
</gene>
<organism evidence="7 8">
    <name type="scientific">Fasciolopsis buskii</name>
    <dbReference type="NCBI Taxonomy" id="27845"/>
    <lineage>
        <taxon>Eukaryota</taxon>
        <taxon>Metazoa</taxon>
        <taxon>Spiralia</taxon>
        <taxon>Lophotrochozoa</taxon>
        <taxon>Platyhelminthes</taxon>
        <taxon>Trematoda</taxon>
        <taxon>Digenea</taxon>
        <taxon>Plagiorchiida</taxon>
        <taxon>Echinostomata</taxon>
        <taxon>Echinostomatoidea</taxon>
        <taxon>Fasciolidae</taxon>
        <taxon>Fasciolopsis</taxon>
    </lineage>
</organism>
<evidence type="ECO:0000313" key="8">
    <source>
        <dbReference type="Proteomes" id="UP000728185"/>
    </source>
</evidence>
<dbReference type="SMART" id="SM00676">
    <property type="entry name" value="DM10"/>
    <property type="match status" value="1"/>
</dbReference>
<dbReference type="GO" id="GO:0010975">
    <property type="term" value="P:regulation of neuron projection development"/>
    <property type="evidence" value="ECO:0007669"/>
    <property type="project" value="TreeGrafter"/>
</dbReference>
<dbReference type="GO" id="GO:0005874">
    <property type="term" value="C:microtubule"/>
    <property type="evidence" value="ECO:0007669"/>
    <property type="project" value="TreeGrafter"/>
</dbReference>
<evidence type="ECO:0000256" key="4">
    <source>
        <dbReference type="ARBA" id="ARBA00023212"/>
    </source>
</evidence>
<protein>
    <submittedName>
        <fullName evidence="7">EF-hand domain-containing family member C2</fullName>
    </submittedName>
</protein>
<feature type="non-terminal residue" evidence="7">
    <location>
        <position position="230"/>
    </location>
</feature>
<comment type="subcellular location">
    <subcellularLocation>
        <location evidence="1">Cytoplasm</location>
        <location evidence="1">Cytoskeleton</location>
        <location evidence="1">Cilium axoneme</location>
    </subcellularLocation>
</comment>
<comment type="caution">
    <text evidence="7">The sequence shown here is derived from an EMBL/GenBank/DDBJ whole genome shotgun (WGS) entry which is preliminary data.</text>
</comment>
<dbReference type="PROSITE" id="PS51336">
    <property type="entry name" value="DM10"/>
    <property type="match status" value="2"/>
</dbReference>
<keyword evidence="8" id="KW-1185">Reference proteome</keyword>
<evidence type="ECO:0000256" key="2">
    <source>
        <dbReference type="ARBA" id="ARBA00022490"/>
    </source>
</evidence>
<dbReference type="PANTHER" id="PTHR12086">
    <property type="entry name" value="EF-HAND DOMAIN C-TERMINAL CONTAINING PROTEIN"/>
    <property type="match status" value="1"/>
</dbReference>
<accession>A0A8E0S6P5</accession>
<dbReference type="GO" id="GO:0005930">
    <property type="term" value="C:axoneme"/>
    <property type="evidence" value="ECO:0007669"/>
    <property type="project" value="UniProtKB-SubCell"/>
</dbReference>
<dbReference type="InterPro" id="IPR006602">
    <property type="entry name" value="DM10_dom"/>
</dbReference>